<dbReference type="GO" id="GO:0030688">
    <property type="term" value="C:preribosome, small subunit precursor"/>
    <property type="evidence" value="ECO:0007669"/>
    <property type="project" value="TreeGrafter"/>
</dbReference>
<feature type="region of interest" description="Disordered" evidence="2">
    <location>
        <begin position="124"/>
        <end position="149"/>
    </location>
</feature>
<dbReference type="PANTHER" id="PTHR12821:SF0">
    <property type="entry name" value="BYSTIN"/>
    <property type="match status" value="1"/>
</dbReference>
<dbReference type="PANTHER" id="PTHR12821">
    <property type="entry name" value="BYSTIN"/>
    <property type="match status" value="1"/>
</dbReference>
<feature type="region of interest" description="Disordered" evidence="2">
    <location>
        <begin position="31"/>
        <end position="67"/>
    </location>
</feature>
<evidence type="ECO:0000313" key="4">
    <source>
        <dbReference type="Proteomes" id="UP000018201"/>
    </source>
</evidence>
<organism evidence="3 4">
    <name type="scientific">Eimeria praecox</name>
    <dbReference type="NCBI Taxonomy" id="51316"/>
    <lineage>
        <taxon>Eukaryota</taxon>
        <taxon>Sar</taxon>
        <taxon>Alveolata</taxon>
        <taxon>Apicomplexa</taxon>
        <taxon>Conoidasida</taxon>
        <taxon>Coccidia</taxon>
        <taxon>Eucoccidiorida</taxon>
        <taxon>Eimeriorina</taxon>
        <taxon>Eimeriidae</taxon>
        <taxon>Eimeria</taxon>
    </lineage>
</organism>
<dbReference type="AlphaFoldDB" id="U6G5I9"/>
<sequence>MKRKDVGKLHRNATEEAVLFKQFEGNIWPHNSAGAGRYATGPKAERKRRKGAYRHNPLHEDVLDAQGVPLPGGAINAYRNKKIREAFEDAEAVEATSREEAAENAMLPAKLGKKLLKLVEEQQKAEGVASGSDEEGKDSGEEEEADEDGFVVLDCEEDEEDAAFYKQRAGDIARGTTNLADLVMEQLKKQTETASEKVEAPESSLSPKVVEVYSAMAPFLARYRSGKMPKAFKIIPRLHAWEEVLVLTNPPLWSKQATREATRIFCSNLREAMAQRFLCTVLLPAVRDDIAENKKLNCHLYMALKKALFKPGAFFKGIYLPLALNGCTIREAIIVGSVVAKVSIPVLHGAAALFRLAAVEPDQWIPSVSHMMTVLIDKKYSLPTQAIDECVNHFHRFLSREVKVTVAWHKCLLVLVQRYKVNLTSSQRAKLKEVLKIYFHDKVGPEIRRELAAQQPALLLEQQQRALLALAEEQKQVEAIEVDS</sequence>
<comment type="similarity">
    <text evidence="1">Belongs to the bystin family.</text>
</comment>
<dbReference type="GO" id="GO:0006364">
    <property type="term" value="P:rRNA processing"/>
    <property type="evidence" value="ECO:0007669"/>
    <property type="project" value="TreeGrafter"/>
</dbReference>
<keyword evidence="4" id="KW-1185">Reference proteome</keyword>
<feature type="compositionally biased region" description="Acidic residues" evidence="2">
    <location>
        <begin position="132"/>
        <end position="149"/>
    </location>
</feature>
<dbReference type="VEuPathDB" id="ToxoDB:EPH_0002790"/>
<protein>
    <submittedName>
        <fullName evidence="3">Bystin, putative</fullName>
    </submittedName>
</protein>
<evidence type="ECO:0000256" key="2">
    <source>
        <dbReference type="SAM" id="MobiDB-lite"/>
    </source>
</evidence>
<dbReference type="Proteomes" id="UP000018201">
    <property type="component" value="Unassembled WGS sequence"/>
</dbReference>
<gene>
    <name evidence="3" type="ORF">EPH_0002790</name>
</gene>
<dbReference type="Pfam" id="PF05291">
    <property type="entry name" value="Bystin"/>
    <property type="match status" value="1"/>
</dbReference>
<dbReference type="EMBL" id="HG690424">
    <property type="protein sequence ID" value="CDI74553.1"/>
    <property type="molecule type" value="Genomic_DNA"/>
</dbReference>
<dbReference type="GO" id="GO:0005730">
    <property type="term" value="C:nucleolus"/>
    <property type="evidence" value="ECO:0007669"/>
    <property type="project" value="TreeGrafter"/>
</dbReference>
<proteinExistence type="inferred from homology"/>
<dbReference type="GO" id="GO:0030515">
    <property type="term" value="F:snoRNA binding"/>
    <property type="evidence" value="ECO:0007669"/>
    <property type="project" value="TreeGrafter"/>
</dbReference>
<dbReference type="GO" id="GO:0005737">
    <property type="term" value="C:cytoplasm"/>
    <property type="evidence" value="ECO:0007669"/>
    <property type="project" value="TreeGrafter"/>
</dbReference>
<evidence type="ECO:0000313" key="3">
    <source>
        <dbReference type="EMBL" id="CDI74553.1"/>
    </source>
</evidence>
<reference evidence="3" key="1">
    <citation type="submission" date="2013-10" db="EMBL/GenBank/DDBJ databases">
        <title>Genomic analysis of the causative agents of coccidiosis in chickens.</title>
        <authorList>
            <person name="Reid A.J."/>
            <person name="Blake D."/>
            <person name="Billington K."/>
            <person name="Browne H."/>
            <person name="Dunn M."/>
            <person name="Hung S."/>
            <person name="Kawahara F."/>
            <person name="Miranda-Saavedra D."/>
            <person name="Mourier T."/>
            <person name="Nagra H."/>
            <person name="Otto T.D."/>
            <person name="Rawlings N."/>
            <person name="Sanchez A."/>
            <person name="Sanders M."/>
            <person name="Subramaniam C."/>
            <person name="Tay Y."/>
            <person name="Dear P."/>
            <person name="Doerig C."/>
            <person name="Gruber A."/>
            <person name="Parkinson J."/>
            <person name="Shirley M."/>
            <person name="Wan K.L."/>
            <person name="Berriman M."/>
            <person name="Tomley F."/>
            <person name="Pain A."/>
        </authorList>
    </citation>
    <scope>NUCLEOTIDE SEQUENCE [LARGE SCALE GENOMIC DNA]</scope>
    <source>
        <strain evidence="3">Houghton</strain>
    </source>
</reference>
<name>U6G5I9_9EIME</name>
<dbReference type="InterPro" id="IPR007955">
    <property type="entry name" value="Bystin"/>
</dbReference>
<reference evidence="3" key="2">
    <citation type="submission" date="2013-10" db="EMBL/GenBank/DDBJ databases">
        <authorList>
            <person name="Aslett M."/>
        </authorList>
    </citation>
    <scope>NUCLEOTIDE SEQUENCE [LARGE SCALE GENOMIC DNA]</scope>
    <source>
        <strain evidence="3">Houghton</strain>
    </source>
</reference>
<evidence type="ECO:0000256" key="1">
    <source>
        <dbReference type="ARBA" id="ARBA00007114"/>
    </source>
</evidence>
<dbReference type="OrthoDB" id="2192561at2759"/>
<accession>U6G5I9</accession>